<keyword evidence="3" id="KW-1185">Reference proteome</keyword>
<dbReference type="InterPro" id="IPR016195">
    <property type="entry name" value="Pol/histidinol_Pase-like"/>
</dbReference>
<accession>A0ABV1GER5</accession>
<comment type="caution">
    <text evidence="2">The sequence shown here is derived from an EMBL/GenBank/DDBJ whole genome shotgun (WGS) entry which is preliminary data.</text>
</comment>
<proteinExistence type="predicted"/>
<feature type="domain" description="Polymerase/histidinol phosphatase N-terminal" evidence="1">
    <location>
        <begin position="6"/>
        <end position="74"/>
    </location>
</feature>
<reference evidence="2 3" key="1">
    <citation type="submission" date="2024-03" db="EMBL/GenBank/DDBJ databases">
        <title>Human intestinal bacterial collection.</title>
        <authorList>
            <person name="Pauvert C."/>
            <person name="Hitch T.C.A."/>
            <person name="Clavel T."/>
        </authorList>
    </citation>
    <scope>NUCLEOTIDE SEQUENCE [LARGE SCALE GENOMIC DNA]</scope>
    <source>
        <strain evidence="2 3">CLA-JM-H11</strain>
    </source>
</reference>
<dbReference type="RefSeq" id="WP_349215823.1">
    <property type="nucleotide sequence ID" value="NZ_JBBMFA010000085.1"/>
</dbReference>
<name>A0ABV1GER5_9FIRM</name>
<dbReference type="SUPFAM" id="SSF89550">
    <property type="entry name" value="PHP domain-like"/>
    <property type="match status" value="1"/>
</dbReference>
<dbReference type="Proteomes" id="UP001477672">
    <property type="component" value="Unassembled WGS sequence"/>
</dbReference>
<dbReference type="PANTHER" id="PTHR42924:SF3">
    <property type="entry name" value="POLYMERASE_HISTIDINOL PHOSPHATASE N-TERMINAL DOMAIN-CONTAINING PROTEIN"/>
    <property type="match status" value="1"/>
</dbReference>
<sequence>MSALRADLHIHTCLSPCAEDDLTPATAAGLAKLAGADLIAVTDHNSALSLPAAKAACDAYGLQLLPGVEANTREEIHLLCYFPDVETALDFSERLYRALPAFPYDPAIWGRQLVMDENDQVLDQVPKLLTGALDLSLAQTAALCRSLGGIPVPAHADADSYSLFSVLGGWPMDTDFDLLEVRDPEHAAKLVRCGFFPAEKPMFFSSDAHRMEDVACRLYEMDEDFPLVRLLKK</sequence>
<gene>
    <name evidence="2" type="ORF">WMO24_07805</name>
</gene>
<evidence type="ECO:0000313" key="3">
    <source>
        <dbReference type="Proteomes" id="UP001477672"/>
    </source>
</evidence>
<dbReference type="SMART" id="SM00481">
    <property type="entry name" value="POLIIIAc"/>
    <property type="match status" value="1"/>
</dbReference>
<evidence type="ECO:0000259" key="1">
    <source>
        <dbReference type="SMART" id="SM00481"/>
    </source>
</evidence>
<dbReference type="InterPro" id="IPR003141">
    <property type="entry name" value="Pol/His_phosphatase_N"/>
</dbReference>
<dbReference type="CDD" id="cd07432">
    <property type="entry name" value="PHP_HisPPase"/>
    <property type="match status" value="1"/>
</dbReference>
<organism evidence="2 3">
    <name type="scientific">Ruthenibacterium intestinale</name>
    <dbReference type="NCBI Taxonomy" id="3133163"/>
    <lineage>
        <taxon>Bacteria</taxon>
        <taxon>Bacillati</taxon>
        <taxon>Bacillota</taxon>
        <taxon>Clostridia</taxon>
        <taxon>Eubacteriales</taxon>
        <taxon>Oscillospiraceae</taxon>
        <taxon>Ruthenibacterium</taxon>
    </lineage>
</organism>
<dbReference type="EMBL" id="JBBMFA010000085">
    <property type="protein sequence ID" value="MEQ2520332.1"/>
    <property type="molecule type" value="Genomic_DNA"/>
</dbReference>
<dbReference type="PANTHER" id="PTHR42924">
    <property type="entry name" value="EXONUCLEASE"/>
    <property type="match status" value="1"/>
</dbReference>
<evidence type="ECO:0000313" key="2">
    <source>
        <dbReference type="EMBL" id="MEQ2520332.1"/>
    </source>
</evidence>
<dbReference type="Gene3D" id="3.20.20.140">
    <property type="entry name" value="Metal-dependent hydrolases"/>
    <property type="match status" value="1"/>
</dbReference>
<protein>
    <submittedName>
        <fullName evidence="2">Phosphoesterase</fullName>
    </submittedName>
</protein>
<dbReference type="InterPro" id="IPR052018">
    <property type="entry name" value="PHP_domain"/>
</dbReference>